<sequence length="239" mass="24611">MSGEIDPEMLMAYADGELDPLSAKRVERAIAADPQAAATVARHRALRATLAQALDPVAAEPVPKPLLAAIEAPKVADLASARAARRRPRKWSGWPVGGAIAASLALGLFLGGQLGGGAAVTSRGGALIASGSLDHALNTQLASTQDSAATTRVRVTFRDRSGAICRTFATPALGGIACRDGDAWVLRETRARAGTAATEYRQAGSEDAAIMADAEAAMSGDPFDAAAEARARAIGWRSR</sequence>
<name>A0A1B3ZB01_9SPHN</name>
<evidence type="ECO:0008006" key="3">
    <source>
        <dbReference type="Google" id="ProtNLM"/>
    </source>
</evidence>
<dbReference type="InterPro" id="IPR041916">
    <property type="entry name" value="Anti_sigma_zinc_sf"/>
</dbReference>
<dbReference type="STRING" id="1560345.AWL63_12100"/>
<accession>A0A1B3ZB01</accession>
<dbReference type="OrthoDB" id="7502743at2"/>
<keyword evidence="2" id="KW-1185">Reference proteome</keyword>
<dbReference type="RefSeq" id="WP_069205150.1">
    <property type="nucleotide sequence ID" value="NZ_CP014168.1"/>
</dbReference>
<proteinExistence type="predicted"/>
<dbReference type="EMBL" id="CP014168">
    <property type="protein sequence ID" value="AOH84600.1"/>
    <property type="molecule type" value="Genomic_DNA"/>
</dbReference>
<dbReference type="AlphaFoldDB" id="A0A1B3ZB01"/>
<evidence type="ECO:0000313" key="2">
    <source>
        <dbReference type="Proteomes" id="UP000094256"/>
    </source>
</evidence>
<evidence type="ECO:0000313" key="1">
    <source>
        <dbReference type="EMBL" id="AOH84600.1"/>
    </source>
</evidence>
<gene>
    <name evidence="1" type="ORF">AWL63_12100</name>
</gene>
<organism evidence="1 2">
    <name type="scientific">Sphingomonas panacis</name>
    <dbReference type="NCBI Taxonomy" id="1560345"/>
    <lineage>
        <taxon>Bacteria</taxon>
        <taxon>Pseudomonadati</taxon>
        <taxon>Pseudomonadota</taxon>
        <taxon>Alphaproteobacteria</taxon>
        <taxon>Sphingomonadales</taxon>
        <taxon>Sphingomonadaceae</taxon>
        <taxon>Sphingomonas</taxon>
    </lineage>
</organism>
<dbReference type="KEGG" id="span:AWL63_12100"/>
<dbReference type="Proteomes" id="UP000094256">
    <property type="component" value="Chromosome"/>
</dbReference>
<reference evidence="1 2" key="1">
    <citation type="submission" date="2016-01" db="EMBL/GenBank/DDBJ databases">
        <title>Complete genome and mega plasmid sequence of Sphingomonas panacis DCY99 elicits systemic resistance in rice to Xanthomonas oryzae.</title>
        <authorList>
            <person name="Kim Y.J."/>
            <person name="Yang D.C."/>
            <person name="Sing P."/>
        </authorList>
    </citation>
    <scope>NUCLEOTIDE SEQUENCE [LARGE SCALE GENOMIC DNA]</scope>
    <source>
        <strain evidence="1 2">DCY99</strain>
    </source>
</reference>
<dbReference type="Gene3D" id="1.10.10.1320">
    <property type="entry name" value="Anti-sigma factor, zinc-finger domain"/>
    <property type="match status" value="1"/>
</dbReference>
<protein>
    <recommendedName>
        <fullName evidence="3">Anti-sigma factor</fullName>
    </recommendedName>
</protein>